<keyword evidence="3" id="KW-1185">Reference proteome</keyword>
<reference evidence="2 3" key="1">
    <citation type="submission" date="2023-09" db="EMBL/GenBank/DDBJ databases">
        <authorList>
            <person name="Rey-Velasco X."/>
        </authorList>
    </citation>
    <scope>NUCLEOTIDE SEQUENCE [LARGE SCALE GENOMIC DNA]</scope>
    <source>
        <strain evidence="2 3">W335</strain>
    </source>
</reference>
<organism evidence="2 3">
    <name type="scientific">Spectribacter hydrogenoxidans</name>
    <dbReference type="NCBI Taxonomy" id="3075608"/>
    <lineage>
        <taxon>Bacteria</taxon>
        <taxon>Pseudomonadati</taxon>
        <taxon>Pseudomonadota</taxon>
        <taxon>Gammaproteobacteria</taxon>
        <taxon>Salinisphaerales</taxon>
        <taxon>Salinisphaeraceae</taxon>
        <taxon>Spectribacter</taxon>
    </lineage>
</organism>
<dbReference type="EMBL" id="JAVRIB010000012">
    <property type="protein sequence ID" value="MDT0635626.1"/>
    <property type="molecule type" value="Genomic_DNA"/>
</dbReference>
<dbReference type="InterPro" id="IPR057691">
    <property type="entry name" value="DUF7931"/>
</dbReference>
<dbReference type="RefSeq" id="WP_311653527.1">
    <property type="nucleotide sequence ID" value="NZ_JAVRIB010000012.1"/>
</dbReference>
<dbReference type="Proteomes" id="UP001251857">
    <property type="component" value="Unassembled WGS sequence"/>
</dbReference>
<name>A0ABU3C242_9GAMM</name>
<accession>A0ABU3C242</accession>
<evidence type="ECO:0000313" key="2">
    <source>
        <dbReference type="EMBL" id="MDT0635626.1"/>
    </source>
</evidence>
<feature type="domain" description="DUF7931" evidence="1">
    <location>
        <begin position="21"/>
        <end position="162"/>
    </location>
</feature>
<dbReference type="Pfam" id="PF25559">
    <property type="entry name" value="DUF7931"/>
    <property type="match status" value="1"/>
</dbReference>
<evidence type="ECO:0000259" key="1">
    <source>
        <dbReference type="Pfam" id="PF25559"/>
    </source>
</evidence>
<sequence length="166" mass="18116">MPPTRPDRSEPGESPAVRLARDAAKLARSARRHLDLYSHELPADVYATEAFCEAIKQLVIGAPRHARVRILIADTRPAARGHALVTLGQTLSSAIEFRTPAPGATSWFGECLIADAARGLTQHERRALTPPQSLGPPEARKLHGEFEARWQAAQTASDLRRLYLGG</sequence>
<proteinExistence type="predicted"/>
<evidence type="ECO:0000313" key="3">
    <source>
        <dbReference type="Proteomes" id="UP001251857"/>
    </source>
</evidence>
<protein>
    <recommendedName>
        <fullName evidence="1">DUF7931 domain-containing protein</fullName>
    </recommendedName>
</protein>
<comment type="caution">
    <text evidence="2">The sequence shown here is derived from an EMBL/GenBank/DDBJ whole genome shotgun (WGS) entry which is preliminary data.</text>
</comment>
<gene>
    <name evidence="2" type="ORF">RM532_11745</name>
</gene>